<dbReference type="EMBL" id="UGFC01000005">
    <property type="protein sequence ID" value="STM10640.1"/>
    <property type="molecule type" value="Genomic_DNA"/>
</dbReference>
<accession>A0A377D053</accession>
<protein>
    <submittedName>
        <fullName evidence="1">Large extracellular alpha-helical protein</fullName>
    </submittedName>
</protein>
<evidence type="ECO:0000313" key="1">
    <source>
        <dbReference type="EMBL" id="STM10640.1"/>
    </source>
</evidence>
<reference evidence="1 2" key="1">
    <citation type="submission" date="2018-06" db="EMBL/GenBank/DDBJ databases">
        <authorList>
            <consortium name="Pathogen Informatics"/>
            <person name="Doyle S."/>
        </authorList>
    </citation>
    <scope>NUCLEOTIDE SEQUENCE [LARGE SCALE GENOMIC DNA]</scope>
    <source>
        <strain evidence="1 2">NCTC7922</strain>
    </source>
</reference>
<dbReference type="Proteomes" id="UP000254174">
    <property type="component" value="Unassembled WGS sequence"/>
</dbReference>
<dbReference type="AlphaFoldDB" id="A0A377D053"/>
<name>A0A377D053_ECOLX</name>
<sequence length="425" mass="47025">MQLAGPGARFTWWGEDGNGDAFLTAWAWYADWQASQALGVTQQPEYWQHMLDSYAEQADNMPLLHRALVLAWAQEMNLPCKTLLKGLDEAIARRGTKTEDFSEEDTRDINDSLILDTPESPLADAVANVLTMTLLKKAQLKSTVMPQIQQYAWDKAANSNQPLAHTVVLLNSGGDATQAAAILSGLTAEQSTIERALAMNWLAKYMATMPPVVLPAPAGAWAKHKLTGGGEYWRWVGQGVPDILSFGDELSPQNVQVRWREPAKTAQQSNIPVTVERQLYRLIPGEEEMSFTLQPVTSNEIDSDALYLDEITLTSEQDAVLRYGQVEVPLPPGADVERTTWGISVNKPNAAKQQGQLLEKARNEMGELAYMVPVKELTGTVTFRHLLRFSQKGQFVLPPARYVRSYAPAQQSVAAGSEWTGMQVK</sequence>
<proteinExistence type="predicted"/>
<gene>
    <name evidence="1" type="ORF">NCTC7922_01311</name>
</gene>
<evidence type="ECO:0000313" key="2">
    <source>
        <dbReference type="Proteomes" id="UP000254174"/>
    </source>
</evidence>
<organism evidence="1 2">
    <name type="scientific">Escherichia coli</name>
    <dbReference type="NCBI Taxonomy" id="562"/>
    <lineage>
        <taxon>Bacteria</taxon>
        <taxon>Pseudomonadati</taxon>
        <taxon>Pseudomonadota</taxon>
        <taxon>Gammaproteobacteria</taxon>
        <taxon>Enterobacterales</taxon>
        <taxon>Enterobacteriaceae</taxon>
        <taxon>Escherichia</taxon>
    </lineage>
</organism>